<dbReference type="SUPFAM" id="SSF51735">
    <property type="entry name" value="NAD(P)-binding Rossmann-fold domains"/>
    <property type="match status" value="1"/>
</dbReference>
<dbReference type="RefSeq" id="WP_012929837.1">
    <property type="nucleotide sequence ID" value="NC_013730.1"/>
</dbReference>
<gene>
    <name evidence="4" type="ordered locus">Slin_5373</name>
</gene>
<dbReference type="PANTHER" id="PTHR47706:SF1">
    <property type="entry name" value="CIPA-LIKE, PUTATIVE (AFU_ORTHOLOGUE AFUA_1G12460)-RELATED"/>
    <property type="match status" value="1"/>
</dbReference>
<dbReference type="eggNOG" id="COG0702">
    <property type="taxonomic scope" value="Bacteria"/>
</dbReference>
<protein>
    <submittedName>
        <fullName evidence="4">NmrA family protein</fullName>
    </submittedName>
</protein>
<dbReference type="InterPro" id="IPR036291">
    <property type="entry name" value="NAD(P)-bd_dom_sf"/>
</dbReference>
<keyword evidence="5" id="KW-1185">Reference proteome</keyword>
<feature type="domain" description="NmrA-like" evidence="3">
    <location>
        <begin position="1"/>
        <end position="225"/>
    </location>
</feature>
<dbReference type="EMBL" id="CP001769">
    <property type="protein sequence ID" value="ADB41341.1"/>
    <property type="molecule type" value="Genomic_DNA"/>
</dbReference>
<dbReference type="STRING" id="504472.Slin_5373"/>
<evidence type="ECO:0000313" key="4">
    <source>
        <dbReference type="EMBL" id="ADB41341.1"/>
    </source>
</evidence>
<dbReference type="InterPro" id="IPR051609">
    <property type="entry name" value="NmrA/Isoflavone_reductase-like"/>
</dbReference>
<accession>D2QEZ7</accession>
<dbReference type="KEGG" id="sli:Slin_5373"/>
<dbReference type="GO" id="GO:0016491">
    <property type="term" value="F:oxidoreductase activity"/>
    <property type="evidence" value="ECO:0007669"/>
    <property type="project" value="UniProtKB-KW"/>
</dbReference>
<dbReference type="InterPro" id="IPR008030">
    <property type="entry name" value="NmrA-like"/>
</dbReference>
<dbReference type="PANTHER" id="PTHR47706">
    <property type="entry name" value="NMRA-LIKE FAMILY PROTEIN"/>
    <property type="match status" value="1"/>
</dbReference>
<evidence type="ECO:0000313" key="5">
    <source>
        <dbReference type="Proteomes" id="UP000002028"/>
    </source>
</evidence>
<dbReference type="Pfam" id="PF05368">
    <property type="entry name" value="NmrA"/>
    <property type="match status" value="1"/>
</dbReference>
<dbReference type="Gene3D" id="3.40.50.720">
    <property type="entry name" value="NAD(P)-binding Rossmann-like Domain"/>
    <property type="match status" value="1"/>
</dbReference>
<sequence length="304" mass="32744">MKNTIAVAGATGDLGERIVKALIDRGADVRALVRASSNSAKTNELEKMGVQIVKLGAWTVNELTEACRGVSCVVSALSGLRETVIDAQKALLDAAVAAGVPRFIPSDYSIDFTKLPAGRNRNLDLRREFHAYLDKAPIAATTIFNGAFADMITGQMPIILFKLHRVMVWGNADQRMDFTTKDDTAAFTASAALDNSTPRFLRIAGDQLSIRELTGVVSDVTGEKYTVLRPGGLGALSTVITIARFVAPGGDDIYPAWQGMQYMRDMLDGRGKAATVDNDRYPNLHWHTIKDVLTGFVASGAAQP</sequence>
<organism evidence="4 5">
    <name type="scientific">Spirosoma linguale (strain ATCC 33905 / DSM 74 / LMG 10896 / Claus 1)</name>
    <dbReference type="NCBI Taxonomy" id="504472"/>
    <lineage>
        <taxon>Bacteria</taxon>
        <taxon>Pseudomonadati</taxon>
        <taxon>Bacteroidota</taxon>
        <taxon>Cytophagia</taxon>
        <taxon>Cytophagales</taxon>
        <taxon>Cytophagaceae</taxon>
        <taxon>Spirosoma</taxon>
    </lineage>
</organism>
<evidence type="ECO:0000256" key="1">
    <source>
        <dbReference type="ARBA" id="ARBA00022857"/>
    </source>
</evidence>
<keyword evidence="2" id="KW-0560">Oxidoreductase</keyword>
<dbReference type="AlphaFoldDB" id="D2QEZ7"/>
<keyword evidence="1" id="KW-0521">NADP</keyword>
<reference evidence="4 5" key="1">
    <citation type="journal article" date="2010" name="Stand. Genomic Sci.">
        <title>Complete genome sequence of Spirosoma linguale type strain (1).</title>
        <authorList>
            <person name="Lail K."/>
            <person name="Sikorski J."/>
            <person name="Saunders E."/>
            <person name="Lapidus A."/>
            <person name="Glavina Del Rio T."/>
            <person name="Copeland A."/>
            <person name="Tice H."/>
            <person name="Cheng J.-F."/>
            <person name="Lucas S."/>
            <person name="Nolan M."/>
            <person name="Bruce D."/>
            <person name="Goodwin L."/>
            <person name="Pitluck S."/>
            <person name="Ivanova N."/>
            <person name="Mavromatis K."/>
            <person name="Ovchinnikova G."/>
            <person name="Pati A."/>
            <person name="Chen A."/>
            <person name="Palaniappan K."/>
            <person name="Land M."/>
            <person name="Hauser L."/>
            <person name="Chang Y.-J."/>
            <person name="Jeffries C.D."/>
            <person name="Chain P."/>
            <person name="Brettin T."/>
            <person name="Detter J.C."/>
            <person name="Schuetze A."/>
            <person name="Rohde M."/>
            <person name="Tindall B.J."/>
            <person name="Goeker M."/>
            <person name="Bristow J."/>
            <person name="Eisen J.A."/>
            <person name="Markowitz V."/>
            <person name="Hugenholtz P."/>
            <person name="Kyrpides N.C."/>
            <person name="Klenk H.-P."/>
            <person name="Chen F."/>
        </authorList>
    </citation>
    <scope>NUCLEOTIDE SEQUENCE [LARGE SCALE GENOMIC DNA]</scope>
    <source>
        <strain evidence="5">ATCC 33905 / DSM 74 / LMG 10896 / Claus 1</strain>
    </source>
</reference>
<proteinExistence type="predicted"/>
<dbReference type="Proteomes" id="UP000002028">
    <property type="component" value="Chromosome"/>
</dbReference>
<name>D2QEZ7_SPILD</name>
<dbReference type="HOGENOM" id="CLU_079104_1_0_10"/>
<evidence type="ECO:0000259" key="3">
    <source>
        <dbReference type="Pfam" id="PF05368"/>
    </source>
</evidence>
<evidence type="ECO:0000256" key="2">
    <source>
        <dbReference type="ARBA" id="ARBA00023002"/>
    </source>
</evidence>